<dbReference type="Proteomes" id="UP001341281">
    <property type="component" value="Chromosome 09"/>
</dbReference>
<name>A0AAQ3XA76_PASNO</name>
<evidence type="ECO:0000313" key="3">
    <source>
        <dbReference type="Proteomes" id="UP001341281"/>
    </source>
</evidence>
<organism evidence="2 3">
    <name type="scientific">Paspalum notatum var. saurae</name>
    <dbReference type="NCBI Taxonomy" id="547442"/>
    <lineage>
        <taxon>Eukaryota</taxon>
        <taxon>Viridiplantae</taxon>
        <taxon>Streptophyta</taxon>
        <taxon>Embryophyta</taxon>
        <taxon>Tracheophyta</taxon>
        <taxon>Spermatophyta</taxon>
        <taxon>Magnoliopsida</taxon>
        <taxon>Liliopsida</taxon>
        <taxon>Poales</taxon>
        <taxon>Poaceae</taxon>
        <taxon>PACMAD clade</taxon>
        <taxon>Panicoideae</taxon>
        <taxon>Andropogonodae</taxon>
        <taxon>Paspaleae</taxon>
        <taxon>Paspalinae</taxon>
        <taxon>Paspalum</taxon>
    </lineage>
</organism>
<evidence type="ECO:0000313" key="2">
    <source>
        <dbReference type="EMBL" id="WVZ92241.1"/>
    </source>
</evidence>
<dbReference type="AlphaFoldDB" id="A0AAQ3XA76"/>
<feature type="non-terminal residue" evidence="2">
    <location>
        <position position="69"/>
    </location>
</feature>
<dbReference type="EMBL" id="CP144753">
    <property type="protein sequence ID" value="WVZ92241.1"/>
    <property type="molecule type" value="Genomic_DNA"/>
</dbReference>
<feature type="region of interest" description="Disordered" evidence="1">
    <location>
        <begin position="1"/>
        <end position="38"/>
    </location>
</feature>
<evidence type="ECO:0000256" key="1">
    <source>
        <dbReference type="SAM" id="MobiDB-lite"/>
    </source>
</evidence>
<gene>
    <name evidence="2" type="ORF">U9M48_038323</name>
</gene>
<keyword evidence="3" id="KW-1185">Reference proteome</keyword>
<proteinExistence type="predicted"/>
<accession>A0AAQ3XA76</accession>
<reference evidence="2 3" key="1">
    <citation type="submission" date="2024-02" db="EMBL/GenBank/DDBJ databases">
        <title>High-quality chromosome-scale genome assembly of Pensacola bahiagrass (Paspalum notatum Flugge var. saurae).</title>
        <authorList>
            <person name="Vega J.M."/>
            <person name="Podio M."/>
            <person name="Orjuela J."/>
            <person name="Siena L.A."/>
            <person name="Pessino S.C."/>
            <person name="Combes M.C."/>
            <person name="Mariac C."/>
            <person name="Albertini E."/>
            <person name="Pupilli F."/>
            <person name="Ortiz J.P.A."/>
            <person name="Leblanc O."/>
        </authorList>
    </citation>
    <scope>NUCLEOTIDE SEQUENCE [LARGE SCALE GENOMIC DNA]</scope>
    <source>
        <strain evidence="2">R1</strain>
        <tissue evidence="2">Leaf</tissue>
    </source>
</reference>
<protein>
    <submittedName>
        <fullName evidence="2">Uncharacterized protein</fullName>
    </submittedName>
</protein>
<sequence>EEARQKATNPAAPEAQSPSGTRPQILLADSAPPEAASVPSTRLLRGYKATECWKLDGVIHVTGFRNKAG</sequence>